<dbReference type="SUPFAM" id="SSF54980">
    <property type="entry name" value="EF-G C-terminal domain-like"/>
    <property type="match status" value="1"/>
</dbReference>
<dbReference type="OrthoDB" id="364892at2759"/>
<keyword evidence="2" id="KW-1185">Reference proteome</keyword>
<dbReference type="Proteomes" id="UP000886998">
    <property type="component" value="Unassembled WGS sequence"/>
</dbReference>
<protein>
    <submittedName>
        <fullName evidence="1">Transposon Ty3-G Gag-Pol polyprotein</fullName>
    </submittedName>
</protein>
<evidence type="ECO:0000313" key="1">
    <source>
        <dbReference type="EMBL" id="GFY72616.1"/>
    </source>
</evidence>
<gene>
    <name evidence="1" type="primary">TY3B-G_514</name>
    <name evidence="1" type="ORF">TNIN_117921</name>
</gene>
<sequence>MILRLMNLSGETIINENCVTIKNKPKCTEEVATLSVVPINLSPDDFEISIAPDIPHMYESMDKTITSNLVPLKKYGLEENDEQRIVALSPVVRVPVELQHPSDLPKLEDGLKRLKKPDPMIQRKTDPVVAVPESMPKEVKRCAHDKRRPRIKENKDYDFIPKLRQNIENAIANCNHRILLNHKKRKKEGFFNPLQKDDAPLKTYRTDHLGPHRITNFKEGIMEHKLSDLSKIFNSKR</sequence>
<dbReference type="InterPro" id="IPR035647">
    <property type="entry name" value="EFG_III/V"/>
</dbReference>
<dbReference type="EMBL" id="BMAV01019548">
    <property type="protein sequence ID" value="GFY72616.1"/>
    <property type="molecule type" value="Genomic_DNA"/>
</dbReference>
<name>A0A8X6YKK0_9ARAC</name>
<comment type="caution">
    <text evidence="1">The sequence shown here is derived from an EMBL/GenBank/DDBJ whole genome shotgun (WGS) entry which is preliminary data.</text>
</comment>
<dbReference type="Gene3D" id="3.30.70.870">
    <property type="entry name" value="Elongation Factor G (Translational Gtpase), domain 3"/>
    <property type="match status" value="1"/>
</dbReference>
<proteinExistence type="predicted"/>
<dbReference type="AlphaFoldDB" id="A0A8X6YKK0"/>
<organism evidence="1 2">
    <name type="scientific">Trichonephila inaurata madagascariensis</name>
    <dbReference type="NCBI Taxonomy" id="2747483"/>
    <lineage>
        <taxon>Eukaryota</taxon>
        <taxon>Metazoa</taxon>
        <taxon>Ecdysozoa</taxon>
        <taxon>Arthropoda</taxon>
        <taxon>Chelicerata</taxon>
        <taxon>Arachnida</taxon>
        <taxon>Araneae</taxon>
        <taxon>Araneomorphae</taxon>
        <taxon>Entelegynae</taxon>
        <taxon>Araneoidea</taxon>
        <taxon>Nephilidae</taxon>
        <taxon>Trichonephila</taxon>
        <taxon>Trichonephila inaurata</taxon>
    </lineage>
</organism>
<evidence type="ECO:0000313" key="2">
    <source>
        <dbReference type="Proteomes" id="UP000886998"/>
    </source>
</evidence>
<reference evidence="1" key="1">
    <citation type="submission" date="2020-08" db="EMBL/GenBank/DDBJ databases">
        <title>Multicomponent nature underlies the extraordinary mechanical properties of spider dragline silk.</title>
        <authorList>
            <person name="Kono N."/>
            <person name="Nakamura H."/>
            <person name="Mori M."/>
            <person name="Yoshida Y."/>
            <person name="Ohtoshi R."/>
            <person name="Malay A.D."/>
            <person name="Moran D.A.P."/>
            <person name="Tomita M."/>
            <person name="Numata K."/>
            <person name="Arakawa K."/>
        </authorList>
    </citation>
    <scope>NUCLEOTIDE SEQUENCE</scope>
</reference>
<accession>A0A8X6YKK0</accession>